<dbReference type="EMBL" id="GBRD01017349">
    <property type="protein sequence ID" value="JAG48478.1"/>
    <property type="molecule type" value="Transcribed_RNA"/>
</dbReference>
<dbReference type="PRINTS" id="PR00447">
    <property type="entry name" value="NATRESASSCMP"/>
</dbReference>
<evidence type="ECO:0000256" key="2">
    <source>
        <dbReference type="ARBA" id="ARBA00006670"/>
    </source>
</evidence>
<evidence type="ECO:0000256" key="6">
    <source>
        <dbReference type="ARBA" id="ARBA00023136"/>
    </source>
</evidence>
<dbReference type="NCBIfam" id="NF037982">
    <property type="entry name" value="Nramp_1"/>
    <property type="match status" value="1"/>
</dbReference>
<evidence type="ECO:0000256" key="5">
    <source>
        <dbReference type="ARBA" id="ARBA00022989"/>
    </source>
</evidence>
<evidence type="ECO:0008006" key="9">
    <source>
        <dbReference type="Google" id="ProtNLM"/>
    </source>
</evidence>
<dbReference type="GO" id="GO:0005384">
    <property type="term" value="F:manganese ion transmembrane transporter activity"/>
    <property type="evidence" value="ECO:0007669"/>
    <property type="project" value="TreeGrafter"/>
</dbReference>
<organism evidence="8">
    <name type="scientific">Lygus hesperus</name>
    <name type="common">Western plant bug</name>
    <dbReference type="NCBI Taxonomy" id="30085"/>
    <lineage>
        <taxon>Eukaryota</taxon>
        <taxon>Metazoa</taxon>
        <taxon>Ecdysozoa</taxon>
        <taxon>Arthropoda</taxon>
        <taxon>Hexapoda</taxon>
        <taxon>Insecta</taxon>
        <taxon>Pterygota</taxon>
        <taxon>Neoptera</taxon>
        <taxon>Paraneoptera</taxon>
        <taxon>Hemiptera</taxon>
        <taxon>Heteroptera</taxon>
        <taxon>Panheteroptera</taxon>
        <taxon>Cimicomorpha</taxon>
        <taxon>Miridae</taxon>
        <taxon>Mirini</taxon>
        <taxon>Lygus</taxon>
    </lineage>
</organism>
<feature type="transmembrane region" description="Helical" evidence="7">
    <location>
        <begin position="182"/>
        <end position="202"/>
    </location>
</feature>
<dbReference type="GO" id="GO:0005886">
    <property type="term" value="C:plasma membrane"/>
    <property type="evidence" value="ECO:0007669"/>
    <property type="project" value="TreeGrafter"/>
</dbReference>
<feature type="transmembrane region" description="Helical" evidence="7">
    <location>
        <begin position="45"/>
        <end position="62"/>
    </location>
</feature>
<keyword evidence="6 7" id="KW-0472">Membrane</keyword>
<dbReference type="GO" id="GO:0005381">
    <property type="term" value="F:iron ion transmembrane transporter activity"/>
    <property type="evidence" value="ECO:0007669"/>
    <property type="project" value="TreeGrafter"/>
</dbReference>
<feature type="transmembrane region" description="Helical" evidence="7">
    <location>
        <begin position="122"/>
        <end position="149"/>
    </location>
</feature>
<dbReference type="GO" id="GO:0010008">
    <property type="term" value="C:endosome membrane"/>
    <property type="evidence" value="ECO:0007669"/>
    <property type="project" value="TreeGrafter"/>
</dbReference>
<reference evidence="8" key="1">
    <citation type="submission" date="2014-09" db="EMBL/GenBank/DDBJ databases">
        <authorList>
            <person name="Magalhaes I.L.F."/>
            <person name="Oliveira U."/>
            <person name="Santos F.R."/>
            <person name="Vidigal T.H.D.A."/>
            <person name="Brescovit A.D."/>
            <person name="Santos A.J."/>
        </authorList>
    </citation>
    <scope>NUCLEOTIDE SEQUENCE</scope>
</reference>
<dbReference type="AlphaFoldDB" id="A0A0K8S5E1"/>
<keyword evidence="3" id="KW-0813">Transport</keyword>
<protein>
    <recommendedName>
        <fullName evidence="9">Protein Malvolio</fullName>
    </recommendedName>
</protein>
<evidence type="ECO:0000256" key="7">
    <source>
        <dbReference type="SAM" id="Phobius"/>
    </source>
</evidence>
<evidence type="ECO:0000256" key="1">
    <source>
        <dbReference type="ARBA" id="ARBA00004141"/>
    </source>
</evidence>
<keyword evidence="5 7" id="KW-1133">Transmembrane helix</keyword>
<feature type="transmembrane region" description="Helical" evidence="7">
    <location>
        <begin position="155"/>
        <end position="175"/>
    </location>
</feature>
<dbReference type="PANTHER" id="PTHR11706">
    <property type="entry name" value="SOLUTE CARRIER PROTEIN FAMILY 11 MEMBER"/>
    <property type="match status" value="1"/>
</dbReference>
<proteinExistence type="inferred from homology"/>
<comment type="subcellular location">
    <subcellularLocation>
        <location evidence="1">Membrane</location>
        <topology evidence="1">Multi-pass membrane protein</topology>
    </subcellularLocation>
</comment>
<feature type="transmembrane region" description="Helical" evidence="7">
    <location>
        <begin position="74"/>
        <end position="93"/>
    </location>
</feature>
<dbReference type="PANTHER" id="PTHR11706:SF33">
    <property type="entry name" value="NATURAL RESISTANCE-ASSOCIATED MACROPHAGE PROTEIN 2"/>
    <property type="match status" value="1"/>
</dbReference>
<keyword evidence="4 7" id="KW-0812">Transmembrane</keyword>
<sequence length="226" mass="25023">MSINGAPDHKSKISRLQATDSDNELLETKVIIPEDITTGFSFRKLWAFSGPGFLMSIAFLDPGNVEADLQSGAYANYQLFWILFWSTVLGLLVQRLSARVGTVTGQHLAEVCYQEYRTVPRLFLWIMMEIAIIGSDMQEVIGTAISLYLLSNGKIPLWGGVVLTVIDTLTFVFLDKYGLRKLELFFAVLIAVMAGTFGYEFFVAKPDIGGILEGIAVPMCTNCSRT</sequence>
<evidence type="ECO:0000256" key="4">
    <source>
        <dbReference type="ARBA" id="ARBA00022692"/>
    </source>
</evidence>
<dbReference type="InterPro" id="IPR001046">
    <property type="entry name" value="NRAMP_fam"/>
</dbReference>
<evidence type="ECO:0000256" key="3">
    <source>
        <dbReference type="ARBA" id="ARBA00022448"/>
    </source>
</evidence>
<accession>A0A0K8S5E1</accession>
<dbReference type="Pfam" id="PF01566">
    <property type="entry name" value="Nramp"/>
    <property type="match status" value="1"/>
</dbReference>
<dbReference type="GO" id="GO:0015086">
    <property type="term" value="F:cadmium ion transmembrane transporter activity"/>
    <property type="evidence" value="ECO:0007669"/>
    <property type="project" value="TreeGrafter"/>
</dbReference>
<evidence type="ECO:0000313" key="8">
    <source>
        <dbReference type="EMBL" id="JAG48478.1"/>
    </source>
</evidence>
<name>A0A0K8S5E1_LYGHE</name>
<comment type="similarity">
    <text evidence="2">Belongs to the NRAMP family.</text>
</comment>